<feature type="transmembrane region" description="Helical" evidence="8">
    <location>
        <begin position="608"/>
        <end position="627"/>
    </location>
</feature>
<feature type="transmembrane region" description="Helical" evidence="8">
    <location>
        <begin position="28"/>
        <end position="47"/>
    </location>
</feature>
<keyword evidence="4 8" id="KW-1133">Transmembrane helix</keyword>
<organism evidence="10">
    <name type="scientific">candidate division WOR-3 bacterium</name>
    <dbReference type="NCBI Taxonomy" id="2052148"/>
    <lineage>
        <taxon>Bacteria</taxon>
        <taxon>Bacteria division WOR-3</taxon>
    </lineage>
</organism>
<dbReference type="InterPro" id="IPR052175">
    <property type="entry name" value="ComplexI-like_HydComp"/>
</dbReference>
<evidence type="ECO:0000259" key="9">
    <source>
        <dbReference type="Pfam" id="PF00361"/>
    </source>
</evidence>
<dbReference type="PANTHER" id="PTHR42682">
    <property type="entry name" value="HYDROGENASE-4 COMPONENT F"/>
    <property type="match status" value="1"/>
</dbReference>
<reference evidence="10" key="1">
    <citation type="journal article" date="2020" name="mSystems">
        <title>Genome- and Community-Level Interaction Insights into Carbon Utilization and Element Cycling Functions of Hydrothermarchaeota in Hydrothermal Sediment.</title>
        <authorList>
            <person name="Zhou Z."/>
            <person name="Liu Y."/>
            <person name="Xu W."/>
            <person name="Pan J."/>
            <person name="Luo Z.H."/>
            <person name="Li M."/>
        </authorList>
    </citation>
    <scope>NUCLEOTIDE SEQUENCE [LARGE SCALE GENOMIC DNA]</scope>
    <source>
        <strain evidence="10">SpSt-791</strain>
    </source>
</reference>
<feature type="transmembrane region" description="Helical" evidence="8">
    <location>
        <begin position="153"/>
        <end position="171"/>
    </location>
</feature>
<evidence type="ECO:0000256" key="7">
    <source>
        <dbReference type="RuleBase" id="RU000320"/>
    </source>
</evidence>
<dbReference type="Pfam" id="PF00361">
    <property type="entry name" value="Proton_antipo_M"/>
    <property type="match status" value="1"/>
</dbReference>
<evidence type="ECO:0000256" key="1">
    <source>
        <dbReference type="ARBA" id="ARBA00004651"/>
    </source>
</evidence>
<evidence type="ECO:0000313" key="10">
    <source>
        <dbReference type="EMBL" id="HHR48596.1"/>
    </source>
</evidence>
<dbReference type="AlphaFoldDB" id="A0A7V6CMV8"/>
<feature type="transmembrane region" description="Helical" evidence="8">
    <location>
        <begin position="397"/>
        <end position="418"/>
    </location>
</feature>
<feature type="transmembrane region" description="Helical" evidence="8">
    <location>
        <begin position="191"/>
        <end position="214"/>
    </location>
</feature>
<gene>
    <name evidence="10" type="ORF">ENV79_02995</name>
</gene>
<keyword evidence="3 7" id="KW-0812">Transmembrane</keyword>
<comment type="subcellular location">
    <subcellularLocation>
        <location evidence="1">Cell membrane</location>
        <topology evidence="1">Multi-pass membrane protein</topology>
    </subcellularLocation>
    <subcellularLocation>
        <location evidence="7">Membrane</location>
        <topology evidence="7">Multi-pass membrane protein</topology>
    </subcellularLocation>
</comment>
<dbReference type="EMBL" id="DTHS01000019">
    <property type="protein sequence ID" value="HHR48596.1"/>
    <property type="molecule type" value="Genomic_DNA"/>
</dbReference>
<comment type="caution">
    <text evidence="10">The sequence shown here is derived from an EMBL/GenBank/DDBJ whole genome shotgun (WGS) entry which is preliminary data.</text>
</comment>
<evidence type="ECO:0000256" key="5">
    <source>
        <dbReference type="ARBA" id="ARBA00023002"/>
    </source>
</evidence>
<feature type="transmembrane region" description="Helical" evidence="8">
    <location>
        <begin position="99"/>
        <end position="117"/>
    </location>
</feature>
<feature type="transmembrane region" description="Helical" evidence="8">
    <location>
        <begin position="6"/>
        <end position="21"/>
    </location>
</feature>
<evidence type="ECO:0000256" key="6">
    <source>
        <dbReference type="ARBA" id="ARBA00023136"/>
    </source>
</evidence>
<feature type="domain" description="NADH:quinone oxidoreductase/Mrp antiporter transmembrane" evidence="9">
    <location>
        <begin position="116"/>
        <end position="390"/>
    </location>
</feature>
<accession>A0A7V6CMV8</accession>
<keyword evidence="2" id="KW-1003">Cell membrane</keyword>
<evidence type="ECO:0000256" key="4">
    <source>
        <dbReference type="ARBA" id="ARBA00022989"/>
    </source>
</evidence>
<proteinExistence type="predicted"/>
<evidence type="ECO:0000256" key="3">
    <source>
        <dbReference type="ARBA" id="ARBA00022692"/>
    </source>
</evidence>
<feature type="transmembrane region" description="Helical" evidence="8">
    <location>
        <begin position="67"/>
        <end position="87"/>
    </location>
</feature>
<feature type="transmembrane region" description="Helical" evidence="8">
    <location>
        <begin position="123"/>
        <end position="141"/>
    </location>
</feature>
<evidence type="ECO:0000256" key="8">
    <source>
        <dbReference type="SAM" id="Phobius"/>
    </source>
</evidence>
<feature type="transmembrane region" description="Helical" evidence="8">
    <location>
        <begin position="261"/>
        <end position="279"/>
    </location>
</feature>
<dbReference type="PRINTS" id="PR01434">
    <property type="entry name" value="NADHDHGNASE5"/>
</dbReference>
<sequence length="628" mass="71224">MSSLELLIILPIVLGFLGYLINFLRNEFYFLGAILNFYYALRIFLISRKIDITRRIFEIFNFTVDKLSGFIILFVSLFTLLILIYAVRFLKYYQKKKEYFYYLLLIGSISCGIVLSGNILTLILFWGILLALIFGFFQLTTKNDSEYAFVKSIFILGLSDFLLLLGFSLLFVSYGNIPLNLKISFNDRLNILAFILISIGCFAKAGAMPFHSWIPEISKVMPAPTLAFIPASLDKLLGIYLLVRASYFLFDINTNLILKNYLMIIGSITILAAVLMALIQKEAMKLLSFHAVSQVGYMVLGIGTGIPIGIAGGLFHMLNNAIYKATLFLTAGQVEYWTKETRIEKLGGLAPNMPITFSSFLISALAISGIPPLNGFFSKWMVYQGILSLYKENNYLFPLYLLSAMLGSILTLASFLKLTHSIFLGERPKEYEKVKEVNFSLWFPSLFLAFLCVLFGILAIPLPLKGLIYPALSFLKVEIFGFWQPLWAFLLIILGIIIGIFIYFLGTVKKVEMKEIFVGGEILEEKERHFSGDQFYSPVKEAPLLSKGYEFGEEGSFDFYNYFKAIFGVVALLFKKVIDFILEFIYQKIVYLANIFGILLKKIQSGDLVDYLVAIFLGIIIIFLILIL</sequence>
<keyword evidence="5" id="KW-0560">Oxidoreductase</keyword>
<feature type="transmembrane region" description="Helical" evidence="8">
    <location>
        <begin position="439"/>
        <end position="462"/>
    </location>
</feature>
<feature type="transmembrane region" description="Helical" evidence="8">
    <location>
        <begin position="482"/>
        <end position="505"/>
    </location>
</feature>
<protein>
    <recommendedName>
        <fullName evidence="9">NADH:quinone oxidoreductase/Mrp antiporter transmembrane domain-containing protein</fullName>
    </recommendedName>
</protein>
<dbReference type="GO" id="GO:0005886">
    <property type="term" value="C:plasma membrane"/>
    <property type="evidence" value="ECO:0007669"/>
    <property type="project" value="UniProtKB-SubCell"/>
</dbReference>
<feature type="transmembrane region" description="Helical" evidence="8">
    <location>
        <begin position="291"/>
        <end position="315"/>
    </location>
</feature>
<dbReference type="InterPro" id="IPR001750">
    <property type="entry name" value="ND/Mrp_TM"/>
</dbReference>
<dbReference type="PANTHER" id="PTHR42682:SF3">
    <property type="entry name" value="FORMATE HYDROGENLYASE SUBUNIT 3-RELATED"/>
    <property type="match status" value="1"/>
</dbReference>
<dbReference type="GO" id="GO:0016491">
    <property type="term" value="F:oxidoreductase activity"/>
    <property type="evidence" value="ECO:0007669"/>
    <property type="project" value="UniProtKB-KW"/>
</dbReference>
<name>A0A7V6CMV8_UNCW3</name>
<evidence type="ECO:0000256" key="2">
    <source>
        <dbReference type="ARBA" id="ARBA00022475"/>
    </source>
</evidence>
<feature type="transmembrane region" description="Helical" evidence="8">
    <location>
        <begin position="226"/>
        <end position="249"/>
    </location>
</feature>
<keyword evidence="6 8" id="KW-0472">Membrane</keyword>
<dbReference type="PRINTS" id="PR01435">
    <property type="entry name" value="NPOXDRDTASE5"/>
</dbReference>
<feature type="transmembrane region" description="Helical" evidence="8">
    <location>
        <begin position="359"/>
        <end position="377"/>
    </location>
</feature>